<comment type="subunit">
    <text evidence="3">Homodimer.</text>
</comment>
<keyword evidence="9" id="KW-0823">Tryptophan catabolism</keyword>
<dbReference type="SUPFAM" id="SSF102198">
    <property type="entry name" value="Putative cyclase"/>
    <property type="match status" value="1"/>
</dbReference>
<organism evidence="12 13">
    <name type="scientific">Microcystis aeruginosa BLCC-F158</name>
    <dbReference type="NCBI Taxonomy" id="2755316"/>
    <lineage>
        <taxon>Bacteria</taxon>
        <taxon>Bacillati</taxon>
        <taxon>Cyanobacteriota</taxon>
        <taxon>Cyanophyceae</taxon>
        <taxon>Oscillatoriophycideae</taxon>
        <taxon>Chroococcales</taxon>
        <taxon>Microcystaceae</taxon>
        <taxon>Microcystis</taxon>
    </lineage>
</organism>
<dbReference type="AlphaFoldDB" id="A0A841UV14"/>
<reference evidence="12 13" key="1">
    <citation type="submission" date="2020-07" db="EMBL/GenBank/DDBJ databases">
        <title>Genomes of two Microcystis aeruginosa (Cyanobacteria) strains from Florida (USA) with disparate toxicogenic potential.</title>
        <authorList>
            <person name="Lefler F.W."/>
            <person name="Barbosa M."/>
            <person name="Berthold D.E."/>
            <person name="Laughinghouse H.D. IV."/>
        </authorList>
    </citation>
    <scope>NUCLEOTIDE SEQUENCE [LARGE SCALE GENOMIC DNA]</scope>
    <source>
        <strain evidence="12 13">BLCCF158</strain>
    </source>
</reference>
<protein>
    <recommendedName>
        <fullName evidence="5">Kynurenine formamidase</fullName>
        <ecNumber evidence="4">3.5.1.9</ecNumber>
    </recommendedName>
</protein>
<evidence type="ECO:0000313" key="13">
    <source>
        <dbReference type="Proteomes" id="UP000525432"/>
    </source>
</evidence>
<dbReference type="PANTHER" id="PTHR31118">
    <property type="entry name" value="CYCLASE-LIKE PROTEIN 2"/>
    <property type="match status" value="1"/>
</dbReference>
<dbReference type="FunFam" id="3.50.30.50:FF:000001">
    <property type="entry name" value="Kynurenine formamidase"/>
    <property type="match status" value="1"/>
</dbReference>
<dbReference type="PANTHER" id="PTHR31118:SF32">
    <property type="entry name" value="KYNURENINE FORMAMIDASE"/>
    <property type="match status" value="1"/>
</dbReference>
<evidence type="ECO:0000256" key="5">
    <source>
        <dbReference type="ARBA" id="ARBA00014889"/>
    </source>
</evidence>
<comment type="cofactor">
    <cofactor evidence="1">
        <name>Zn(2+)</name>
        <dbReference type="ChEBI" id="CHEBI:29105"/>
    </cofactor>
</comment>
<keyword evidence="7" id="KW-0378">Hydrolase</keyword>
<dbReference type="Proteomes" id="UP000525432">
    <property type="component" value="Unassembled WGS sequence"/>
</dbReference>
<keyword evidence="6" id="KW-0479">Metal-binding</keyword>
<evidence type="ECO:0000256" key="1">
    <source>
        <dbReference type="ARBA" id="ARBA00001947"/>
    </source>
</evidence>
<proteinExistence type="predicted"/>
<evidence type="ECO:0000256" key="4">
    <source>
        <dbReference type="ARBA" id="ARBA00012930"/>
    </source>
</evidence>
<dbReference type="InterPro" id="IPR037175">
    <property type="entry name" value="KFase_sf"/>
</dbReference>
<dbReference type="Gene3D" id="3.50.30.50">
    <property type="entry name" value="Putative cyclase"/>
    <property type="match status" value="1"/>
</dbReference>
<evidence type="ECO:0000256" key="9">
    <source>
        <dbReference type="ARBA" id="ARBA00023079"/>
    </source>
</evidence>
<evidence type="ECO:0000256" key="7">
    <source>
        <dbReference type="ARBA" id="ARBA00022801"/>
    </source>
</evidence>
<gene>
    <name evidence="12" type="ORF">H0901_01325</name>
</gene>
<comment type="caution">
    <text evidence="12">The sequence shown here is derived from an EMBL/GenBank/DDBJ whole genome shotgun (WGS) entry which is preliminary data.</text>
</comment>
<dbReference type="GO" id="GO:0046872">
    <property type="term" value="F:metal ion binding"/>
    <property type="evidence" value="ECO:0007669"/>
    <property type="project" value="UniProtKB-KW"/>
</dbReference>
<evidence type="ECO:0000256" key="2">
    <source>
        <dbReference type="ARBA" id="ARBA00002204"/>
    </source>
</evidence>
<dbReference type="Pfam" id="PF04199">
    <property type="entry name" value="Cyclase"/>
    <property type="match status" value="1"/>
</dbReference>
<evidence type="ECO:0000256" key="6">
    <source>
        <dbReference type="ARBA" id="ARBA00022723"/>
    </source>
</evidence>
<comment type="pathway">
    <text evidence="11">Amino-acid degradation; L-tryptophan degradation via kynurenine pathway; L-kynurenine from L-tryptophan: step 2/2.</text>
</comment>
<evidence type="ECO:0000256" key="10">
    <source>
        <dbReference type="ARBA" id="ARBA00048496"/>
    </source>
</evidence>
<evidence type="ECO:0000256" key="11">
    <source>
        <dbReference type="ARBA" id="ARBA00060547"/>
    </source>
</evidence>
<dbReference type="EMBL" id="JACEGC010000003">
    <property type="protein sequence ID" value="MBC1193968.1"/>
    <property type="molecule type" value="Genomic_DNA"/>
</dbReference>
<evidence type="ECO:0000256" key="3">
    <source>
        <dbReference type="ARBA" id="ARBA00011738"/>
    </source>
</evidence>
<name>A0A841UV14_MICAE</name>
<accession>A0A841UV14</accession>
<comment type="catalytic activity">
    <reaction evidence="10">
        <text>N-formyl-L-kynurenine + H2O = L-kynurenine + formate + H(+)</text>
        <dbReference type="Rhea" id="RHEA:13009"/>
        <dbReference type="ChEBI" id="CHEBI:15377"/>
        <dbReference type="ChEBI" id="CHEBI:15378"/>
        <dbReference type="ChEBI" id="CHEBI:15740"/>
        <dbReference type="ChEBI" id="CHEBI:57959"/>
        <dbReference type="ChEBI" id="CHEBI:58629"/>
        <dbReference type="EC" id="3.5.1.9"/>
    </reaction>
</comment>
<dbReference type="EC" id="3.5.1.9" evidence="4"/>
<dbReference type="GO" id="GO:0019441">
    <property type="term" value="P:L-tryptophan catabolic process to kynurenine"/>
    <property type="evidence" value="ECO:0007669"/>
    <property type="project" value="InterPro"/>
</dbReference>
<dbReference type="InterPro" id="IPR007325">
    <property type="entry name" value="KFase/CYL"/>
</dbReference>
<comment type="function">
    <text evidence="2">Catalyzes the hydrolysis of N-formyl-L-kynurenine to L-kynurenine, the second step in the kynurenine pathway of tryptophan degradation.</text>
</comment>
<dbReference type="GO" id="GO:0004061">
    <property type="term" value="F:arylformamidase activity"/>
    <property type="evidence" value="ECO:0007669"/>
    <property type="project" value="UniProtKB-EC"/>
</dbReference>
<evidence type="ECO:0000313" key="12">
    <source>
        <dbReference type="EMBL" id="MBC1193968.1"/>
    </source>
</evidence>
<dbReference type="RefSeq" id="WP_185238287.1">
    <property type="nucleotide sequence ID" value="NZ_JACEGC010000003.1"/>
</dbReference>
<sequence length="217" mass="23793">MRKYTDKYIDISVPVSSKLPIWPGSPEIKFERNLDLDQGDIANDTTIRFSVHTGTHVDAPLHFVAGGNGVDKLPLDVLIGRAFVVEVEDADVISTEILDKLGLPSGVERLLIRTRNSALWGQGCEFRPDFVALTADAAQWVVERGIRLIGVDYLSVQRFQDGPETHIILLKSEVVIIEGLNLTNVTPGEYKLICLPLKLEGVEGAPARVVLESLSPA</sequence>
<keyword evidence="8" id="KW-0862">Zinc</keyword>
<evidence type="ECO:0000256" key="8">
    <source>
        <dbReference type="ARBA" id="ARBA00022833"/>
    </source>
</evidence>